<evidence type="ECO:0000313" key="2">
    <source>
        <dbReference type="Proteomes" id="UP000286063"/>
    </source>
</evidence>
<accession>A0A413IHL6</accession>
<name>A0A413IHL6_9BACT</name>
<gene>
    <name evidence="1" type="ORF">DXA50_19670</name>
</gene>
<dbReference type="EMBL" id="QSCR01000059">
    <property type="protein sequence ID" value="RGY11139.1"/>
    <property type="molecule type" value="Genomic_DNA"/>
</dbReference>
<dbReference type="AlphaFoldDB" id="A0A413IHL6"/>
<dbReference type="RefSeq" id="WP_117721632.1">
    <property type="nucleotide sequence ID" value="NZ_CAUEFF010000026.1"/>
</dbReference>
<protein>
    <submittedName>
        <fullName evidence="1">Uncharacterized protein</fullName>
    </submittedName>
</protein>
<proteinExistence type="predicted"/>
<dbReference type="Proteomes" id="UP000286063">
    <property type="component" value="Unassembled WGS sequence"/>
</dbReference>
<evidence type="ECO:0000313" key="1">
    <source>
        <dbReference type="EMBL" id="RGY11139.1"/>
    </source>
</evidence>
<dbReference type="OrthoDB" id="1097293at2"/>
<comment type="caution">
    <text evidence="1">The sequence shown here is derived from an EMBL/GenBank/DDBJ whole genome shotgun (WGS) entry which is preliminary data.</text>
</comment>
<organism evidence="1 2">
    <name type="scientific">Butyricimonas virosa</name>
    <dbReference type="NCBI Taxonomy" id="544645"/>
    <lineage>
        <taxon>Bacteria</taxon>
        <taxon>Pseudomonadati</taxon>
        <taxon>Bacteroidota</taxon>
        <taxon>Bacteroidia</taxon>
        <taxon>Bacteroidales</taxon>
        <taxon>Odoribacteraceae</taxon>
        <taxon>Butyricimonas</taxon>
    </lineage>
</organism>
<reference evidence="1 2" key="1">
    <citation type="submission" date="2018-08" db="EMBL/GenBank/DDBJ databases">
        <title>A genome reference for cultivated species of the human gut microbiota.</title>
        <authorList>
            <person name="Zou Y."/>
            <person name="Xue W."/>
            <person name="Luo G."/>
        </authorList>
    </citation>
    <scope>NUCLEOTIDE SEQUENCE [LARGE SCALE GENOMIC DNA]</scope>
    <source>
        <strain evidence="1 2">OF02-7</strain>
    </source>
</reference>
<sequence>MKSQDTSTSLENWPCNLEKIHEDATRIVYVDDFNGSKIFIHVQRGGKIYIEAPAGIEKGNIINDYIKTVCKPSIFNDNGDKICKWRFGDDHVIFRLEESGSISVSSNKIELVNLYCEPGNLKRVKDFLNRD</sequence>